<dbReference type="Pfam" id="PF08279">
    <property type="entry name" value="HTH_11"/>
    <property type="match status" value="1"/>
</dbReference>
<dbReference type="RefSeq" id="WP_107576101.1">
    <property type="nucleotide sequence ID" value="NZ_PZPL01000002.1"/>
</dbReference>
<dbReference type="Pfam" id="PF13280">
    <property type="entry name" value="WYL"/>
    <property type="match status" value="1"/>
</dbReference>
<dbReference type="Proteomes" id="UP000241085">
    <property type="component" value="Unassembled WGS sequence"/>
</dbReference>
<dbReference type="PROSITE" id="PS52050">
    <property type="entry name" value="WYL"/>
    <property type="match status" value="1"/>
</dbReference>
<comment type="caution">
    <text evidence="3">The sequence shown here is derived from an EMBL/GenBank/DDBJ whole genome shotgun (WGS) entry which is preliminary data.</text>
</comment>
<reference evidence="3 4" key="1">
    <citation type="submission" date="2018-03" db="EMBL/GenBank/DDBJ databases">
        <title>Bacteriophage NCPPB3778 and a type I-E CRISPR drive the evolution of the US Biological Select Agent, Rathayibacter toxicus.</title>
        <authorList>
            <person name="Davis E.W.II."/>
            <person name="Tabima J.F."/>
            <person name="Weisberg A.J."/>
            <person name="Dantas Lopes L."/>
            <person name="Wiseman M.S."/>
            <person name="Wiseman M.S."/>
            <person name="Pupko T."/>
            <person name="Belcher M.S."/>
            <person name="Sechler A.J."/>
            <person name="Tancos M.A."/>
            <person name="Schroeder B.K."/>
            <person name="Murray T.D."/>
            <person name="Luster D.G."/>
            <person name="Schneider W.L."/>
            <person name="Rogers E."/>
            <person name="Andreote F.D."/>
            <person name="Grunwald N.J."/>
            <person name="Putnam M.L."/>
            <person name="Chang J.H."/>
        </authorList>
    </citation>
    <scope>NUCLEOTIDE SEQUENCE [LARGE SCALE GENOMIC DNA]</scope>
    <source>
        <strain evidence="3 4">DSM 15933</strain>
    </source>
</reference>
<dbReference type="InterPro" id="IPR013196">
    <property type="entry name" value="HTH_11"/>
</dbReference>
<dbReference type="EMBL" id="PZPL01000002">
    <property type="protein sequence ID" value="PTL71291.1"/>
    <property type="molecule type" value="Genomic_DNA"/>
</dbReference>
<organism evidence="3 4">
    <name type="scientific">Rathayibacter caricis DSM 15933</name>
    <dbReference type="NCBI Taxonomy" id="1328867"/>
    <lineage>
        <taxon>Bacteria</taxon>
        <taxon>Bacillati</taxon>
        <taxon>Actinomycetota</taxon>
        <taxon>Actinomycetes</taxon>
        <taxon>Micrococcales</taxon>
        <taxon>Microbacteriaceae</taxon>
        <taxon>Rathayibacter</taxon>
    </lineage>
</organism>
<dbReference type="AlphaFoldDB" id="A0A2T4UP58"/>
<dbReference type="InterPro" id="IPR036388">
    <property type="entry name" value="WH-like_DNA-bd_sf"/>
</dbReference>
<gene>
    <name evidence="3" type="ORF">C1I63_18875</name>
</gene>
<dbReference type="PANTHER" id="PTHR34580">
    <property type="match status" value="1"/>
</dbReference>
<name>A0A2T4UP58_9MICO</name>
<dbReference type="InterPro" id="IPR051534">
    <property type="entry name" value="CBASS_pafABC_assoc_protein"/>
</dbReference>
<sequence length="232" mass="25021">MNRTDRLYALREELRRAGARGRTADQLAALFEVSARTIKRDVSTLQAGGFPVWARPGRLGGYVVDEAATLPPINLTATEVSGLAAALAASERGPFHAAAEAALVKVLSVMEPGARSRATALAQRVWVDRAEGLEISPGVWRAVERSLAEGRVLRISSVHSAGARETRLDPIVLARTRGEWYLVGRDRAEQTIRWWPVSRIVSAGVLSEAAESIPVETIGTPPSTARTISQQP</sequence>
<feature type="domain" description="Helix-turn-helix type 11" evidence="1">
    <location>
        <begin position="6"/>
        <end position="62"/>
    </location>
</feature>
<dbReference type="PANTHER" id="PTHR34580:SF1">
    <property type="entry name" value="PROTEIN PAFC"/>
    <property type="match status" value="1"/>
</dbReference>
<evidence type="ECO:0000313" key="3">
    <source>
        <dbReference type="EMBL" id="PTL71291.1"/>
    </source>
</evidence>
<dbReference type="Gene3D" id="1.10.10.10">
    <property type="entry name" value="Winged helix-like DNA-binding domain superfamily/Winged helix DNA-binding domain"/>
    <property type="match status" value="1"/>
</dbReference>
<protein>
    <submittedName>
        <fullName evidence="3">Transcriptional regulator</fullName>
    </submittedName>
</protein>
<dbReference type="InterPro" id="IPR026881">
    <property type="entry name" value="WYL_dom"/>
</dbReference>
<feature type="domain" description="WYL" evidence="2">
    <location>
        <begin position="139"/>
        <end position="203"/>
    </location>
</feature>
<dbReference type="InterPro" id="IPR036390">
    <property type="entry name" value="WH_DNA-bd_sf"/>
</dbReference>
<evidence type="ECO:0000313" key="4">
    <source>
        <dbReference type="Proteomes" id="UP000241085"/>
    </source>
</evidence>
<keyword evidence="4" id="KW-1185">Reference proteome</keyword>
<evidence type="ECO:0000259" key="1">
    <source>
        <dbReference type="Pfam" id="PF08279"/>
    </source>
</evidence>
<accession>A0A2T4UP58</accession>
<dbReference type="SUPFAM" id="SSF46785">
    <property type="entry name" value="Winged helix' DNA-binding domain"/>
    <property type="match status" value="1"/>
</dbReference>
<evidence type="ECO:0000259" key="2">
    <source>
        <dbReference type="Pfam" id="PF13280"/>
    </source>
</evidence>
<proteinExistence type="predicted"/>